<keyword evidence="4" id="KW-1185">Reference proteome</keyword>
<feature type="region of interest" description="Disordered" evidence="1">
    <location>
        <begin position="76"/>
        <end position="119"/>
    </location>
</feature>
<evidence type="ECO:0000313" key="4">
    <source>
        <dbReference type="Proteomes" id="UP001486888"/>
    </source>
</evidence>
<evidence type="ECO:0000259" key="2">
    <source>
        <dbReference type="PROSITE" id="PS51674"/>
    </source>
</evidence>
<dbReference type="RefSeq" id="WP_345473712.1">
    <property type="nucleotide sequence ID" value="NZ_CP125942.1"/>
</dbReference>
<evidence type="ECO:0000313" key="3">
    <source>
        <dbReference type="EMBL" id="XAO47009.1"/>
    </source>
</evidence>
<name>A0AAU6WHN8_9MICC</name>
<proteinExistence type="predicted"/>
<organism evidence="3 4">
    <name type="scientific">Glutamicibacter ectropisis</name>
    <dbReference type="NCBI Taxonomy" id="3046593"/>
    <lineage>
        <taxon>Bacteria</taxon>
        <taxon>Bacillati</taxon>
        <taxon>Actinomycetota</taxon>
        <taxon>Actinomycetes</taxon>
        <taxon>Micrococcales</taxon>
        <taxon>Micrococcaceae</taxon>
        <taxon>Glutamicibacter</taxon>
    </lineage>
</organism>
<gene>
    <name evidence="3" type="ORF">QMQ05_05660</name>
</gene>
<evidence type="ECO:0000256" key="1">
    <source>
        <dbReference type="SAM" id="MobiDB-lite"/>
    </source>
</evidence>
<dbReference type="Proteomes" id="UP001486888">
    <property type="component" value="Chromosome"/>
</dbReference>
<protein>
    <submittedName>
        <fullName evidence="3">WhiB family transcriptional regulator</fullName>
    </submittedName>
</protein>
<feature type="region of interest" description="Disordered" evidence="1">
    <location>
        <begin position="1"/>
        <end position="22"/>
    </location>
</feature>
<dbReference type="PROSITE" id="PS51674">
    <property type="entry name" value="4FE4S_WBL"/>
    <property type="match status" value="1"/>
</dbReference>
<dbReference type="EMBL" id="CP125942">
    <property type="protein sequence ID" value="XAO47009.1"/>
    <property type="molecule type" value="Genomic_DNA"/>
</dbReference>
<dbReference type="KEGG" id="gey:QMQ05_05660"/>
<dbReference type="AlphaFoldDB" id="A0AAU6WHN8"/>
<accession>A0AAU6WHN8</accession>
<dbReference type="InterPro" id="IPR034768">
    <property type="entry name" value="4FE4S_WBL"/>
</dbReference>
<dbReference type="Pfam" id="PF02467">
    <property type="entry name" value="Whib"/>
    <property type="match status" value="1"/>
</dbReference>
<feature type="domain" description="4Fe-4S Wbl-type" evidence="2">
    <location>
        <begin position="28"/>
        <end position="97"/>
    </location>
</feature>
<reference evidence="3 4" key="1">
    <citation type="submission" date="2023-05" db="EMBL/GenBank/DDBJ databases">
        <title>Glutamicibacter sp. B1, complete genome.</title>
        <authorList>
            <person name="Long Y.H."/>
            <person name="Fang T."/>
            <person name="Li X.Y."/>
        </authorList>
    </citation>
    <scope>NUCLEOTIDE SEQUENCE [LARGE SCALE GENOMIC DNA]</scope>
    <source>
        <strain evidence="3 4">B1</strain>
    </source>
</reference>
<sequence length="119" mass="13456">MVTRRIPSMIQQAPDKSTDPNAWMDQAACADMAKTWDFRKNGDPFYPVSSAPFAAKPGKTICAGCPVVSICYEHGQSNPNSRQYGTFGGLSQEERRTRYKLKQRVEANQRRQERRRAAS</sequence>